<dbReference type="SUPFAM" id="SSF50956">
    <property type="entry name" value="Thermostable phytase (3-phytase)"/>
    <property type="match status" value="1"/>
</dbReference>
<dbReference type="InterPro" id="IPR001343">
    <property type="entry name" value="Hemolysn_Ca-bd"/>
</dbReference>
<keyword evidence="3" id="KW-0964">Secreted</keyword>
<comment type="subcellular location">
    <subcellularLocation>
        <location evidence="2">Secreted</location>
    </subcellularLocation>
</comment>
<dbReference type="GO" id="GO:0005509">
    <property type="term" value="F:calcium ion binding"/>
    <property type="evidence" value="ECO:0007669"/>
    <property type="project" value="InterPro"/>
</dbReference>
<sequence length="355" mass="35315">MLYAASEDSGLIWHREVPTGAAFDAGAALSGAAVGRLGGIVAMAGLTDRAGADLLLTLSREGGGITVFALDPASGAPRLVETLNAENGLGLQDEPLALETVLLGGVAHGVVLSAAANGAGAALSVMAIGEDGHLRITDHILDSHGTRFGHATGLATAQSEGRAYVLAGGADGGLSLFALSPGGRLLHLDTIEQTPGSGLGSISALEMAAVGDSLAILAASETGYGLVQLGYDLSGQGITAFQQSGRLSGTGEDDLLEGGSGANTLIGGAGADMLIDGAGADRLTGGAGRDSFVLVADGAREVITDFTAGEDRIDLSHVPMLYGPDRLTITQRPRGPRSAGAAATAWNCAVRTVAP</sequence>
<evidence type="ECO:0000256" key="1">
    <source>
        <dbReference type="ARBA" id="ARBA00001913"/>
    </source>
</evidence>
<dbReference type="InterPro" id="IPR011049">
    <property type="entry name" value="Serralysin-like_metalloprot_C"/>
</dbReference>
<evidence type="ECO:0000256" key="3">
    <source>
        <dbReference type="ARBA" id="ARBA00022525"/>
    </source>
</evidence>
<comment type="caution">
    <text evidence="6">The sequence shown here is derived from an EMBL/GenBank/DDBJ whole genome shotgun (WGS) entry which is preliminary data.</text>
</comment>
<dbReference type="GO" id="GO:0005615">
    <property type="term" value="C:extracellular space"/>
    <property type="evidence" value="ECO:0007669"/>
    <property type="project" value="InterPro"/>
</dbReference>
<dbReference type="InterPro" id="IPR018511">
    <property type="entry name" value="Hemolysin-typ_Ca-bd_CS"/>
</dbReference>
<dbReference type="SUPFAM" id="SSF51120">
    <property type="entry name" value="beta-Roll"/>
    <property type="match status" value="1"/>
</dbReference>
<dbReference type="InterPro" id="IPR013858">
    <property type="entry name" value="Peptidase_M10B_C"/>
</dbReference>
<dbReference type="Pfam" id="PF08548">
    <property type="entry name" value="Peptidase_M10_C"/>
    <property type="match status" value="1"/>
</dbReference>
<dbReference type="Proteomes" id="UP001428774">
    <property type="component" value="Unassembled WGS sequence"/>
</dbReference>
<comment type="cofactor">
    <cofactor evidence="1">
        <name>Ca(2+)</name>
        <dbReference type="ChEBI" id="CHEBI:29108"/>
    </cofactor>
</comment>
<reference evidence="6 7" key="1">
    <citation type="submission" date="2024-05" db="EMBL/GenBank/DDBJ databases">
        <title>Genome sequence of Ponticoccus litoralis KCCM 90028.</title>
        <authorList>
            <person name="Kim J.M."/>
            <person name="Lee J.K."/>
            <person name="Choi B.J."/>
            <person name="Bayburt H."/>
            <person name="Baek J.H."/>
            <person name="Jeon C.O."/>
        </authorList>
    </citation>
    <scope>NUCLEOTIDE SEQUENCE [LARGE SCALE GENOMIC DNA]</scope>
    <source>
        <strain evidence="6 7">KCCM 90028</strain>
    </source>
</reference>
<keyword evidence="4" id="KW-0677">Repeat</keyword>
<protein>
    <recommendedName>
        <fullName evidence="5">Peptidase M10 serralysin C-terminal domain-containing protein</fullName>
    </recommendedName>
</protein>
<evidence type="ECO:0000256" key="4">
    <source>
        <dbReference type="ARBA" id="ARBA00022737"/>
    </source>
</evidence>
<proteinExistence type="predicted"/>
<accession>A0AAW9SK12</accession>
<keyword evidence="7" id="KW-1185">Reference proteome</keyword>
<dbReference type="Pfam" id="PF00353">
    <property type="entry name" value="HemolysinCabind"/>
    <property type="match status" value="1"/>
</dbReference>
<dbReference type="RefSeq" id="WP_347168099.1">
    <property type="nucleotide sequence ID" value="NZ_JBDNCH010000003.1"/>
</dbReference>
<organism evidence="6 7">
    <name type="scientific">Ponticoccus litoralis</name>
    <dbReference type="NCBI Taxonomy" id="422297"/>
    <lineage>
        <taxon>Bacteria</taxon>
        <taxon>Pseudomonadati</taxon>
        <taxon>Pseudomonadota</taxon>
        <taxon>Alphaproteobacteria</taxon>
        <taxon>Rhodobacterales</taxon>
        <taxon>Roseobacteraceae</taxon>
        <taxon>Ponticoccus</taxon>
    </lineage>
</organism>
<evidence type="ECO:0000259" key="5">
    <source>
        <dbReference type="Pfam" id="PF08548"/>
    </source>
</evidence>
<dbReference type="AlphaFoldDB" id="A0AAW9SK12"/>
<dbReference type="EMBL" id="JBDNCH010000003">
    <property type="protein sequence ID" value="MEN9062992.1"/>
    <property type="molecule type" value="Genomic_DNA"/>
</dbReference>
<evidence type="ECO:0000313" key="6">
    <source>
        <dbReference type="EMBL" id="MEN9062992.1"/>
    </source>
</evidence>
<evidence type="ECO:0000313" key="7">
    <source>
        <dbReference type="Proteomes" id="UP001428774"/>
    </source>
</evidence>
<dbReference type="PRINTS" id="PR00313">
    <property type="entry name" value="CABNDNGRPT"/>
</dbReference>
<dbReference type="Gene3D" id="2.150.10.10">
    <property type="entry name" value="Serralysin-like metalloprotease, C-terminal"/>
    <property type="match status" value="1"/>
</dbReference>
<evidence type="ECO:0000256" key="2">
    <source>
        <dbReference type="ARBA" id="ARBA00004613"/>
    </source>
</evidence>
<dbReference type="PROSITE" id="PS00330">
    <property type="entry name" value="HEMOLYSIN_CALCIUM"/>
    <property type="match status" value="1"/>
</dbReference>
<feature type="domain" description="Peptidase M10 serralysin C-terminal" evidence="5">
    <location>
        <begin position="265"/>
        <end position="319"/>
    </location>
</feature>
<gene>
    <name evidence="6" type="ORF">ABFB10_20450</name>
</gene>
<name>A0AAW9SK12_9RHOB</name>